<sequence length="45" mass="5171">MALGHLHHSSEGVDGPGWIAWRRFNLWKHETTFDGSLLCIQNSKH</sequence>
<reference evidence="2" key="1">
    <citation type="submission" date="2018-11" db="EMBL/GenBank/DDBJ databases">
        <authorList>
            <consortium name="Genoscope - CEA"/>
            <person name="William W."/>
        </authorList>
    </citation>
    <scope>NUCLEOTIDE SEQUENCE</scope>
</reference>
<protein>
    <submittedName>
        <fullName evidence="1">Uncharacterized protein</fullName>
    </submittedName>
</protein>
<gene>
    <name evidence="2" type="ORF">BRAA09T38552Z</name>
    <name evidence="1" type="ORF">BRAPAZ1V2_A09P32510.2</name>
</gene>
<proteinExistence type="predicted"/>
<evidence type="ECO:0000313" key="1">
    <source>
        <dbReference type="EMBL" id="CAG7862784.1"/>
    </source>
</evidence>
<name>A0A3P5YJB9_BRACM</name>
<organism evidence="2">
    <name type="scientific">Brassica campestris</name>
    <name type="common">Field mustard</name>
    <dbReference type="NCBI Taxonomy" id="3711"/>
    <lineage>
        <taxon>Eukaryota</taxon>
        <taxon>Viridiplantae</taxon>
        <taxon>Streptophyta</taxon>
        <taxon>Embryophyta</taxon>
        <taxon>Tracheophyta</taxon>
        <taxon>Spermatophyta</taxon>
        <taxon>Magnoliopsida</taxon>
        <taxon>eudicotyledons</taxon>
        <taxon>Gunneridae</taxon>
        <taxon>Pentapetalae</taxon>
        <taxon>rosids</taxon>
        <taxon>malvids</taxon>
        <taxon>Brassicales</taxon>
        <taxon>Brassicaceae</taxon>
        <taxon>Brassiceae</taxon>
        <taxon>Brassica</taxon>
    </lineage>
</organism>
<accession>A0A3P5YJB9</accession>
<dbReference type="EMBL" id="LR031568">
    <property type="protein sequence ID" value="VDC60941.1"/>
    <property type="molecule type" value="Genomic_DNA"/>
</dbReference>
<dbReference type="Gramene" id="A09p32510.2_BraZ1">
    <property type="protein sequence ID" value="A09p32510.2_BraZ1.CDS.1"/>
    <property type="gene ID" value="A09g32510.2_BraZ1"/>
</dbReference>
<dbReference type="EMBL" id="LS974625">
    <property type="protein sequence ID" value="CAG7862784.1"/>
    <property type="molecule type" value="Genomic_DNA"/>
</dbReference>
<dbReference type="AlphaFoldDB" id="A0A3P5YJB9"/>
<evidence type="ECO:0000313" key="2">
    <source>
        <dbReference type="EMBL" id="VDC60941.1"/>
    </source>
</evidence>
<dbReference type="Proteomes" id="UP000694005">
    <property type="component" value="Chromosome A09"/>
</dbReference>